<dbReference type="InterPro" id="IPR050469">
    <property type="entry name" value="Diguanylate_Cyclase"/>
</dbReference>
<dbReference type="InterPro" id="IPR029787">
    <property type="entry name" value="Nucleotide_cyclase"/>
</dbReference>
<dbReference type="GO" id="GO:0052621">
    <property type="term" value="F:diguanylate cyclase activity"/>
    <property type="evidence" value="ECO:0007669"/>
    <property type="project" value="TreeGrafter"/>
</dbReference>
<reference evidence="4" key="2">
    <citation type="journal article" date="2019" name="Genome Biol. Evol.">
        <title>Day and night: Metabolic profiles and evolutionary relationships of six axenic non-marine cyanobacteria.</title>
        <authorList>
            <person name="Will S.E."/>
            <person name="Henke P."/>
            <person name="Boedeker C."/>
            <person name="Huang S."/>
            <person name="Brinkmann H."/>
            <person name="Rohde M."/>
            <person name="Jarek M."/>
            <person name="Friedl T."/>
            <person name="Seufert S."/>
            <person name="Schumacher M."/>
            <person name="Overmann J."/>
            <person name="Neumann-Schaal M."/>
            <person name="Petersen J."/>
        </authorList>
    </citation>
    <scope>NUCLEOTIDE SEQUENCE [LARGE SCALE GENOMIC DNA]</scope>
    <source>
        <strain evidence="4">PCC 7102</strain>
    </source>
</reference>
<dbReference type="InterPro" id="IPR000160">
    <property type="entry name" value="GGDEF_dom"/>
</dbReference>
<dbReference type="Pfam" id="PF00990">
    <property type="entry name" value="GGDEF"/>
    <property type="match status" value="1"/>
</dbReference>
<dbReference type="CDD" id="cd01949">
    <property type="entry name" value="GGDEF"/>
    <property type="match status" value="1"/>
</dbReference>
<keyword evidence="2" id="KW-0472">Membrane</keyword>
<dbReference type="Gene3D" id="3.30.450.20">
    <property type="entry name" value="PAS domain"/>
    <property type="match status" value="2"/>
</dbReference>
<feature type="coiled-coil region" evidence="1">
    <location>
        <begin position="349"/>
        <end position="376"/>
    </location>
</feature>
<feature type="transmembrane region" description="Helical" evidence="2">
    <location>
        <begin position="320"/>
        <end position="339"/>
    </location>
</feature>
<evidence type="ECO:0000259" key="3">
    <source>
        <dbReference type="PROSITE" id="PS50887"/>
    </source>
</evidence>
<dbReference type="SMART" id="SM00267">
    <property type="entry name" value="GGDEF"/>
    <property type="match status" value="1"/>
</dbReference>
<gene>
    <name evidence="4" type="ORF">DSM106972_065140</name>
</gene>
<proteinExistence type="predicted"/>
<organism evidence="4 5">
    <name type="scientific">Dulcicalothrix desertica PCC 7102</name>
    <dbReference type="NCBI Taxonomy" id="232991"/>
    <lineage>
        <taxon>Bacteria</taxon>
        <taxon>Bacillati</taxon>
        <taxon>Cyanobacteriota</taxon>
        <taxon>Cyanophyceae</taxon>
        <taxon>Nostocales</taxon>
        <taxon>Calotrichaceae</taxon>
        <taxon>Dulcicalothrix</taxon>
    </lineage>
</organism>
<keyword evidence="1" id="KW-0175">Coiled coil</keyword>
<name>A0A433V740_9CYAN</name>
<dbReference type="InterPro" id="IPR043128">
    <property type="entry name" value="Rev_trsase/Diguanyl_cyclase"/>
</dbReference>
<evidence type="ECO:0000256" key="2">
    <source>
        <dbReference type="SAM" id="Phobius"/>
    </source>
</evidence>
<keyword evidence="5" id="KW-1185">Reference proteome</keyword>
<dbReference type="EMBL" id="RSCL01000018">
    <property type="protein sequence ID" value="RUT01891.1"/>
    <property type="molecule type" value="Genomic_DNA"/>
</dbReference>
<reference evidence="4" key="1">
    <citation type="submission" date="2018-12" db="EMBL/GenBank/DDBJ databases">
        <authorList>
            <person name="Will S."/>
            <person name="Neumann-Schaal M."/>
            <person name="Henke P."/>
        </authorList>
    </citation>
    <scope>NUCLEOTIDE SEQUENCE</scope>
    <source>
        <strain evidence="4">PCC 7102</strain>
    </source>
</reference>
<dbReference type="PROSITE" id="PS50887">
    <property type="entry name" value="GGDEF"/>
    <property type="match status" value="1"/>
</dbReference>
<evidence type="ECO:0000313" key="4">
    <source>
        <dbReference type="EMBL" id="RUT01891.1"/>
    </source>
</evidence>
<comment type="caution">
    <text evidence="4">The sequence shown here is derived from an EMBL/GenBank/DDBJ whole genome shotgun (WGS) entry which is preliminary data.</text>
</comment>
<keyword evidence="2" id="KW-1133">Transmembrane helix</keyword>
<evidence type="ECO:0000256" key="1">
    <source>
        <dbReference type="SAM" id="Coils"/>
    </source>
</evidence>
<dbReference type="Gene3D" id="3.30.70.270">
    <property type="match status" value="1"/>
</dbReference>
<dbReference type="SUPFAM" id="SSF55073">
    <property type="entry name" value="Nucleotide cyclase"/>
    <property type="match status" value="1"/>
</dbReference>
<dbReference type="GO" id="GO:0043709">
    <property type="term" value="P:cell adhesion involved in single-species biofilm formation"/>
    <property type="evidence" value="ECO:0007669"/>
    <property type="project" value="TreeGrafter"/>
</dbReference>
<protein>
    <recommendedName>
        <fullName evidence="3">GGDEF domain-containing protein</fullName>
    </recommendedName>
</protein>
<dbReference type="GO" id="GO:0005886">
    <property type="term" value="C:plasma membrane"/>
    <property type="evidence" value="ECO:0007669"/>
    <property type="project" value="TreeGrafter"/>
</dbReference>
<dbReference type="PANTHER" id="PTHR45138">
    <property type="entry name" value="REGULATORY COMPONENTS OF SENSORY TRANSDUCTION SYSTEM"/>
    <property type="match status" value="1"/>
</dbReference>
<dbReference type="PANTHER" id="PTHR45138:SF9">
    <property type="entry name" value="DIGUANYLATE CYCLASE DGCM-RELATED"/>
    <property type="match status" value="1"/>
</dbReference>
<keyword evidence="2" id="KW-0812">Transmembrane</keyword>
<accession>A0A433V740</accession>
<evidence type="ECO:0000313" key="5">
    <source>
        <dbReference type="Proteomes" id="UP000271624"/>
    </source>
</evidence>
<dbReference type="GO" id="GO:1902201">
    <property type="term" value="P:negative regulation of bacterial-type flagellum-dependent cell motility"/>
    <property type="evidence" value="ECO:0007669"/>
    <property type="project" value="TreeGrafter"/>
</dbReference>
<dbReference type="FunFam" id="3.30.70.270:FF:000001">
    <property type="entry name" value="Diguanylate cyclase domain protein"/>
    <property type="match status" value="1"/>
</dbReference>
<dbReference type="AlphaFoldDB" id="A0A433V740"/>
<feature type="domain" description="GGDEF" evidence="3">
    <location>
        <begin position="404"/>
        <end position="533"/>
    </location>
</feature>
<sequence>MVLAFTVLLSWGIFQSYEQQIVQQQQEVYTKGLKIDKFLETTFSNVNLLRSQAEYFLKSTPDVQTELTTYNYTKRLDNNHNLNLIVLKDSNIGAVSPVFTRTKNTNLGHEVEMSLSLTPLLRPIYEQLPIEGRIRYTSFAALTMTYPATSQVTDDEKIKIFKNARNQEIITGGMQKNNPTHETYLTHPYKDIFDQELIVTATSPIYHGDKHLGNIGIDFKLEALNRFVEQLGGEHSLLLTVDGKVLSRHTMKTTSAISLEQLVKNPVVRTTLLKLLKNARNSQVTIDGYVLTYYKLQNVTWGIANVTPVNTLAKNILIKYLPVICGVLIGFTGLLLVSIRTIDKIFKKLDKARIIAEQTNKKLKRALNELEVLALTDKLTGAWNRRHFEQVISAEMSRASRHNQPLSVLILDIDYFKSINDRYGHQVGDAVLVQLTHILKENIRTSDVLTRWGGEEFVILTPFTSVKEATDLAERLRLKIARASFKIVKNITISLGVAQFQTTENVSNFLKRADAALYQAKHSGRNLVAVAPSTLDTWIQGVEKNI</sequence>
<dbReference type="NCBIfam" id="TIGR00254">
    <property type="entry name" value="GGDEF"/>
    <property type="match status" value="1"/>
</dbReference>
<dbReference type="Proteomes" id="UP000271624">
    <property type="component" value="Unassembled WGS sequence"/>
</dbReference>